<dbReference type="EMBL" id="SRLO01000126">
    <property type="protein sequence ID" value="TNN73258.1"/>
    <property type="molecule type" value="Genomic_DNA"/>
</dbReference>
<comment type="caution">
    <text evidence="2">The sequence shown here is derived from an EMBL/GenBank/DDBJ whole genome shotgun (WGS) entry which is preliminary data.</text>
</comment>
<protein>
    <submittedName>
        <fullName evidence="2">Uncharacterized protein</fullName>
    </submittedName>
</protein>
<reference evidence="2 3" key="1">
    <citation type="submission" date="2019-03" db="EMBL/GenBank/DDBJ databases">
        <title>First draft genome of Liparis tanakae, snailfish: a comprehensive survey of snailfish specific genes.</title>
        <authorList>
            <person name="Kim W."/>
            <person name="Song I."/>
            <person name="Jeong J.-H."/>
            <person name="Kim D."/>
            <person name="Kim S."/>
            <person name="Ryu S."/>
            <person name="Song J.Y."/>
            <person name="Lee S.K."/>
        </authorList>
    </citation>
    <scope>NUCLEOTIDE SEQUENCE [LARGE SCALE GENOMIC DNA]</scope>
    <source>
        <tissue evidence="2">Muscle</tissue>
    </source>
</reference>
<gene>
    <name evidence="2" type="ORF">EYF80_016421</name>
</gene>
<evidence type="ECO:0000313" key="2">
    <source>
        <dbReference type="EMBL" id="TNN73258.1"/>
    </source>
</evidence>
<keyword evidence="3" id="KW-1185">Reference proteome</keyword>
<dbReference type="Proteomes" id="UP000314294">
    <property type="component" value="Unassembled WGS sequence"/>
</dbReference>
<proteinExistence type="predicted"/>
<dbReference type="AlphaFoldDB" id="A0A4Z2I5L6"/>
<feature type="region of interest" description="Disordered" evidence="1">
    <location>
        <begin position="102"/>
        <end position="132"/>
    </location>
</feature>
<evidence type="ECO:0000256" key="1">
    <source>
        <dbReference type="SAM" id="MobiDB-lite"/>
    </source>
</evidence>
<organism evidence="2 3">
    <name type="scientific">Liparis tanakae</name>
    <name type="common">Tanaka's snailfish</name>
    <dbReference type="NCBI Taxonomy" id="230148"/>
    <lineage>
        <taxon>Eukaryota</taxon>
        <taxon>Metazoa</taxon>
        <taxon>Chordata</taxon>
        <taxon>Craniata</taxon>
        <taxon>Vertebrata</taxon>
        <taxon>Euteleostomi</taxon>
        <taxon>Actinopterygii</taxon>
        <taxon>Neopterygii</taxon>
        <taxon>Teleostei</taxon>
        <taxon>Neoteleostei</taxon>
        <taxon>Acanthomorphata</taxon>
        <taxon>Eupercaria</taxon>
        <taxon>Perciformes</taxon>
        <taxon>Cottioidei</taxon>
        <taxon>Cottales</taxon>
        <taxon>Liparidae</taxon>
        <taxon>Liparis</taxon>
    </lineage>
</organism>
<sequence length="153" mass="17113">MRRWHTHTAPGKDYRVTQHTHASDRSLAYLQSPLQRGTLFGLRWHARFHLVCVQRVLILTVRDVGSPVGFVTSRTASLTAELREMQGTVLLGVGAYCGYPNTPRGLGNESGSEGRREGGVSTRNSPGEVDAQEEELDCVTSWARMRVKRHDVR</sequence>
<accession>A0A4Z2I5L6</accession>
<name>A0A4Z2I5L6_9TELE</name>
<evidence type="ECO:0000313" key="3">
    <source>
        <dbReference type="Proteomes" id="UP000314294"/>
    </source>
</evidence>